<dbReference type="PANTHER" id="PTHR31286:SF165">
    <property type="entry name" value="DUF4283 DOMAIN-CONTAINING PROTEIN"/>
    <property type="match status" value="1"/>
</dbReference>
<dbReference type="Pfam" id="PF14111">
    <property type="entry name" value="DUF4283"/>
    <property type="match status" value="1"/>
</dbReference>
<evidence type="ECO:0000259" key="2">
    <source>
        <dbReference type="Pfam" id="PF14111"/>
    </source>
</evidence>
<dbReference type="Proteomes" id="UP001237642">
    <property type="component" value="Unassembled WGS sequence"/>
</dbReference>
<organism evidence="3 4">
    <name type="scientific">Heracleum sosnowskyi</name>
    <dbReference type="NCBI Taxonomy" id="360622"/>
    <lineage>
        <taxon>Eukaryota</taxon>
        <taxon>Viridiplantae</taxon>
        <taxon>Streptophyta</taxon>
        <taxon>Embryophyta</taxon>
        <taxon>Tracheophyta</taxon>
        <taxon>Spermatophyta</taxon>
        <taxon>Magnoliopsida</taxon>
        <taxon>eudicotyledons</taxon>
        <taxon>Gunneridae</taxon>
        <taxon>Pentapetalae</taxon>
        <taxon>asterids</taxon>
        <taxon>campanulids</taxon>
        <taxon>Apiales</taxon>
        <taxon>Apiaceae</taxon>
        <taxon>Apioideae</taxon>
        <taxon>apioid superclade</taxon>
        <taxon>Tordylieae</taxon>
        <taxon>Tordyliinae</taxon>
        <taxon>Heracleum</taxon>
    </lineage>
</organism>
<accession>A0AAD8MF17</accession>
<proteinExistence type="predicted"/>
<evidence type="ECO:0000313" key="4">
    <source>
        <dbReference type="Proteomes" id="UP001237642"/>
    </source>
</evidence>
<evidence type="ECO:0000313" key="3">
    <source>
        <dbReference type="EMBL" id="KAK1369723.1"/>
    </source>
</evidence>
<gene>
    <name evidence="3" type="ORF">POM88_035815</name>
</gene>
<reference evidence="3" key="1">
    <citation type="submission" date="2023-02" db="EMBL/GenBank/DDBJ databases">
        <title>Genome of toxic invasive species Heracleum sosnowskyi carries increased number of genes despite the absence of recent whole-genome duplications.</title>
        <authorList>
            <person name="Schelkunov M."/>
            <person name="Shtratnikova V."/>
            <person name="Makarenko M."/>
            <person name="Klepikova A."/>
            <person name="Omelchenko D."/>
            <person name="Novikova G."/>
            <person name="Obukhova E."/>
            <person name="Bogdanov V."/>
            <person name="Penin A."/>
            <person name="Logacheva M."/>
        </authorList>
    </citation>
    <scope>NUCLEOTIDE SEQUENCE</scope>
    <source>
        <strain evidence="3">Hsosn_3</strain>
        <tissue evidence="3">Leaf</tissue>
    </source>
</reference>
<dbReference type="InterPro" id="IPR025558">
    <property type="entry name" value="DUF4283"/>
</dbReference>
<dbReference type="InterPro" id="IPR040256">
    <property type="entry name" value="At4g02000-like"/>
</dbReference>
<reference evidence="3" key="2">
    <citation type="submission" date="2023-05" db="EMBL/GenBank/DDBJ databases">
        <authorList>
            <person name="Schelkunov M.I."/>
        </authorList>
    </citation>
    <scope>NUCLEOTIDE SEQUENCE</scope>
    <source>
        <strain evidence="3">Hsosn_3</strain>
        <tissue evidence="3">Leaf</tissue>
    </source>
</reference>
<dbReference type="AlphaFoldDB" id="A0AAD8MF17"/>
<keyword evidence="4" id="KW-1185">Reference proteome</keyword>
<evidence type="ECO:0000256" key="1">
    <source>
        <dbReference type="SAM" id="MobiDB-lite"/>
    </source>
</evidence>
<feature type="domain" description="DUF4283" evidence="2">
    <location>
        <begin position="19"/>
        <end position="99"/>
    </location>
</feature>
<dbReference type="EMBL" id="JAUIZM010000008">
    <property type="protein sequence ID" value="KAK1369723.1"/>
    <property type="molecule type" value="Genomic_DNA"/>
</dbReference>
<dbReference type="PANTHER" id="PTHR31286">
    <property type="entry name" value="GLYCINE-RICH CELL WALL STRUCTURAL PROTEIN 1.8-LIKE"/>
    <property type="match status" value="1"/>
</dbReference>
<name>A0AAD8MF17_9APIA</name>
<feature type="compositionally biased region" description="Basic residues" evidence="1">
    <location>
        <begin position="342"/>
        <end position="360"/>
    </location>
</feature>
<sequence length="360" mass="39005">MPAGVKVVSPPEAVLKLGNEKFKTSILGTFTRGAPPYLKVADFARKAWDGKGLTHISQKDSHNYVFKFDMVDSMNAALSRGTWYLGNQPMLVHAWVSKVGEKSSMPLWVKFENVPDSYWTREGLSYLGSIIGSPLSADELTSKLEIVPFAKLCVDYKIGGELPSKIEVEVLDPVTELKHVEEVKVSYPNKPLVCSSCKSLGHLVGACPSGSRLWVRKDRASPQIVSTTDGGIPIAEQSLSGQSKPTLEKIATDEGCGATSKEALKIVDQPTVSPDSQVDIAEQRSLTNENIEERPWQTVQSKKSKLGTIASSSSSLDGISEMAGGLKCPNMPIYTALAKSLSRGKQKRNRKSGGSRSPSH</sequence>
<comment type="caution">
    <text evidence="3">The sequence shown here is derived from an EMBL/GenBank/DDBJ whole genome shotgun (WGS) entry which is preliminary data.</text>
</comment>
<feature type="region of interest" description="Disordered" evidence="1">
    <location>
        <begin position="338"/>
        <end position="360"/>
    </location>
</feature>
<protein>
    <recommendedName>
        <fullName evidence="2">DUF4283 domain-containing protein</fullName>
    </recommendedName>
</protein>
<feature type="region of interest" description="Disordered" evidence="1">
    <location>
        <begin position="285"/>
        <end position="304"/>
    </location>
</feature>